<dbReference type="InterPro" id="IPR036770">
    <property type="entry name" value="Ankyrin_rpt-contain_sf"/>
</dbReference>
<keyword evidence="6" id="KW-1185">Reference proteome</keyword>
<dbReference type="PANTHER" id="PTHR24198:SF165">
    <property type="entry name" value="ANKYRIN REPEAT-CONTAINING PROTEIN-RELATED"/>
    <property type="match status" value="1"/>
</dbReference>
<evidence type="ECO:0000256" key="1">
    <source>
        <dbReference type="ARBA" id="ARBA00022737"/>
    </source>
</evidence>
<feature type="repeat" description="ANK" evidence="3">
    <location>
        <begin position="594"/>
        <end position="626"/>
    </location>
</feature>
<dbReference type="PANTHER" id="PTHR24198">
    <property type="entry name" value="ANKYRIN REPEAT AND PROTEIN KINASE DOMAIN-CONTAINING PROTEIN"/>
    <property type="match status" value="1"/>
</dbReference>
<keyword evidence="2 3" id="KW-0040">ANK repeat</keyword>
<dbReference type="PROSITE" id="PS50088">
    <property type="entry name" value="ANK_REPEAT"/>
    <property type="match status" value="3"/>
</dbReference>
<protein>
    <recommendedName>
        <fullName evidence="7">Ankyrin</fullName>
    </recommendedName>
</protein>
<dbReference type="Gene3D" id="1.25.40.20">
    <property type="entry name" value="Ankyrin repeat-containing domain"/>
    <property type="match status" value="3"/>
</dbReference>
<evidence type="ECO:0000256" key="2">
    <source>
        <dbReference type="ARBA" id="ARBA00023043"/>
    </source>
</evidence>
<gene>
    <name evidence="5" type="ORF">PRK78_002931</name>
</gene>
<dbReference type="PROSITE" id="PS50297">
    <property type="entry name" value="ANK_REP_REGION"/>
    <property type="match status" value="3"/>
</dbReference>
<keyword evidence="1" id="KW-0677">Repeat</keyword>
<dbReference type="InterPro" id="IPR002110">
    <property type="entry name" value="Ankyrin_rpt"/>
</dbReference>
<evidence type="ECO:0000313" key="5">
    <source>
        <dbReference type="EMBL" id="WEW57464.1"/>
    </source>
</evidence>
<dbReference type="Pfam" id="PF12796">
    <property type="entry name" value="Ank_2"/>
    <property type="match status" value="2"/>
</dbReference>
<feature type="repeat" description="ANK" evidence="3">
    <location>
        <begin position="418"/>
        <end position="450"/>
    </location>
</feature>
<accession>A0AAF0IK43</accession>
<feature type="region of interest" description="Disordered" evidence="4">
    <location>
        <begin position="245"/>
        <end position="277"/>
    </location>
</feature>
<feature type="compositionally biased region" description="Low complexity" evidence="4">
    <location>
        <begin position="247"/>
        <end position="261"/>
    </location>
</feature>
<dbReference type="SUPFAM" id="SSF48403">
    <property type="entry name" value="Ankyrin repeat"/>
    <property type="match status" value="2"/>
</dbReference>
<name>A0AAF0IK43_9EURO</name>
<feature type="repeat" description="ANK" evidence="3">
    <location>
        <begin position="666"/>
        <end position="698"/>
    </location>
</feature>
<dbReference type="SMART" id="SM00248">
    <property type="entry name" value="ANK"/>
    <property type="match status" value="7"/>
</dbReference>
<evidence type="ECO:0008006" key="7">
    <source>
        <dbReference type="Google" id="ProtNLM"/>
    </source>
</evidence>
<evidence type="ECO:0000256" key="3">
    <source>
        <dbReference type="PROSITE-ProRule" id="PRU00023"/>
    </source>
</evidence>
<proteinExistence type="predicted"/>
<dbReference type="Pfam" id="PF00023">
    <property type="entry name" value="Ank"/>
    <property type="match status" value="2"/>
</dbReference>
<dbReference type="AlphaFoldDB" id="A0AAF0IK43"/>
<evidence type="ECO:0000256" key="4">
    <source>
        <dbReference type="SAM" id="MobiDB-lite"/>
    </source>
</evidence>
<sequence>MDPITAIGLLASISNLLGASKGVIKLMKTFKDGEKELAELVSCVSLFEENLKGFDRVFRSRQMIHRVSVDPLTKTIEESSRTLADLERRLLQICKSESSTIRRMRWVQHKSSLEKFSCRIRSQCAMLHSLVSVAQIQNPQLLGICSSVAEGMEWSSLPLKSTVTNQRSPDSQPLLLLTPSDTTFSESFSLGRLESTGSFPGTSKAMKRGSSHRSLLTETPVMSRLGSLATERRFSDVSAVTDVKMVSSRSSTSSGESSDFSLPSSAEDSSILASEDSRPELNAIEKKETRQIKSLVIRRACRFDCYCHCHPQSVVVSNDVFAKFNAPIFRTSTMPKVECTEPDCVGAIQYRVLPANLFKRALSHLMSSQRFKFRYNLNTYRMVPEGSDAMRYVKHGNLEKLKMAITTGEATPWDTAPDGWSLLHTAVYARQLPTVRYLCDIGADIDVADLGARLVAIMNSPTKKKRGAKANYKKQRKPVDLAILKSLTAGGTKIEKEIARILNYDDYLTDFEFTPVHIAVLDLYDPSDSERPDLGQLIEFIDIANNASPGTNWVGWKPRFQRRSPLFMDIIDRFRVSTTHKVIHNFLDQKDCKFHWTPLHWASATNRADKMKILIQNGADPFIQSNLNANIIHAAVESNALESLTYALKICKCYPEKLDINQPNVWGESPLIMAAQGCLVNCVRLLLEAGADRNVRQENQQVALHYAGLSARSDARRETAALLANEEDALRTHINSQDEDGRPPIFDFLDDLECMELLICHGARLDLFDNFGRSIFHHVCIQDENKALKALLRLYPGSTHAILKAKDHNGNTALIEALRHGSMDCAMTLLRLENIGDMTGQDGWAAVHYAAKLGNPDLLEMTFNHPNFQKGVRTADGKTIEVIAMESGNWCGRAKDLVRKFNSII</sequence>
<reference evidence="5" key="1">
    <citation type="submission" date="2023-03" db="EMBL/GenBank/DDBJ databases">
        <title>Emydomyces testavorans Genome Sequence.</title>
        <authorList>
            <person name="Hoyer L."/>
        </authorList>
    </citation>
    <scope>NUCLEOTIDE SEQUENCE</scope>
    <source>
        <strain evidence="5">16-2883</strain>
    </source>
</reference>
<organism evidence="5 6">
    <name type="scientific">Emydomyces testavorans</name>
    <dbReference type="NCBI Taxonomy" id="2070801"/>
    <lineage>
        <taxon>Eukaryota</taxon>
        <taxon>Fungi</taxon>
        <taxon>Dikarya</taxon>
        <taxon>Ascomycota</taxon>
        <taxon>Pezizomycotina</taxon>
        <taxon>Eurotiomycetes</taxon>
        <taxon>Eurotiomycetidae</taxon>
        <taxon>Onygenales</taxon>
        <taxon>Nannizziopsiaceae</taxon>
        <taxon>Emydomyces</taxon>
    </lineage>
</organism>
<feature type="compositionally biased region" description="Polar residues" evidence="4">
    <location>
        <begin position="262"/>
        <end position="272"/>
    </location>
</feature>
<feature type="region of interest" description="Disordered" evidence="4">
    <location>
        <begin position="195"/>
        <end position="216"/>
    </location>
</feature>
<dbReference type="Proteomes" id="UP001219355">
    <property type="component" value="Chromosome 2"/>
</dbReference>
<dbReference type="EMBL" id="CP120628">
    <property type="protein sequence ID" value="WEW57464.1"/>
    <property type="molecule type" value="Genomic_DNA"/>
</dbReference>
<evidence type="ECO:0000313" key="6">
    <source>
        <dbReference type="Proteomes" id="UP001219355"/>
    </source>
</evidence>